<reference evidence="1" key="1">
    <citation type="submission" date="2021-01" db="EMBL/GenBank/DDBJ databases">
        <title>Fulvivirga kasyanovii gen. nov., sp nov., a novel member of the phylum Bacteroidetes isolated from seawater in a mussel farm.</title>
        <authorList>
            <person name="Zhao L.-H."/>
            <person name="Wang Z.-J."/>
        </authorList>
    </citation>
    <scope>NUCLEOTIDE SEQUENCE</scope>
    <source>
        <strain evidence="1">29W222</strain>
    </source>
</reference>
<organism evidence="1 2">
    <name type="scientific">Fulvivirga marina</name>
    <dbReference type="NCBI Taxonomy" id="2494733"/>
    <lineage>
        <taxon>Bacteria</taxon>
        <taxon>Pseudomonadati</taxon>
        <taxon>Bacteroidota</taxon>
        <taxon>Cytophagia</taxon>
        <taxon>Cytophagales</taxon>
        <taxon>Fulvivirgaceae</taxon>
        <taxon>Fulvivirga</taxon>
    </lineage>
</organism>
<comment type="caution">
    <text evidence="1">The sequence shown here is derived from an EMBL/GenBank/DDBJ whole genome shotgun (WGS) entry which is preliminary data.</text>
</comment>
<gene>
    <name evidence="1" type="ORF">JMN32_10430</name>
</gene>
<dbReference type="AlphaFoldDB" id="A0A937FYJ3"/>
<evidence type="ECO:0000313" key="1">
    <source>
        <dbReference type="EMBL" id="MBL6446730.1"/>
    </source>
</evidence>
<sequence length="208" mass="24227">MLRLITLTVFSMLFFTACTQEDIYTHDPAKLETLKSIHQTYLNHYDEPAVAFELLEKIKVLAIELDNKEYLAKYYANHAYLNRTANQYGEAIKSNKLALALYEQLNDPLRQAKAASNLGNVYRLADKPTEAIHYLEHARELYMQLDQPQKLPGIYDNISLVYMGLQQFDKAEHYVSKSLEAGIALESTYWISNAYINYGEMYFRQQRF</sequence>
<accession>A0A937FYJ3</accession>
<dbReference type="InterPro" id="IPR019734">
    <property type="entry name" value="TPR_rpt"/>
</dbReference>
<dbReference type="RefSeq" id="WP_202856275.1">
    <property type="nucleotide sequence ID" value="NZ_JAEUGD010000037.1"/>
</dbReference>
<dbReference type="PANTHER" id="PTHR10098">
    <property type="entry name" value="RAPSYN-RELATED"/>
    <property type="match status" value="1"/>
</dbReference>
<keyword evidence="2" id="KW-1185">Reference proteome</keyword>
<proteinExistence type="predicted"/>
<dbReference type="PROSITE" id="PS51257">
    <property type="entry name" value="PROKAR_LIPOPROTEIN"/>
    <property type="match status" value="1"/>
</dbReference>
<dbReference type="InterPro" id="IPR011990">
    <property type="entry name" value="TPR-like_helical_dom_sf"/>
</dbReference>
<name>A0A937FYJ3_9BACT</name>
<dbReference type="Gene3D" id="1.25.40.10">
    <property type="entry name" value="Tetratricopeptide repeat domain"/>
    <property type="match status" value="1"/>
</dbReference>
<dbReference type="EMBL" id="JAEUGD010000037">
    <property type="protein sequence ID" value="MBL6446730.1"/>
    <property type="molecule type" value="Genomic_DNA"/>
</dbReference>
<dbReference type="Pfam" id="PF13181">
    <property type="entry name" value="TPR_8"/>
    <property type="match status" value="1"/>
</dbReference>
<evidence type="ECO:0000313" key="2">
    <source>
        <dbReference type="Proteomes" id="UP000614216"/>
    </source>
</evidence>
<protein>
    <submittedName>
        <fullName evidence="1">Tetratricopeptide repeat protein</fullName>
    </submittedName>
</protein>
<dbReference type="Pfam" id="PF13374">
    <property type="entry name" value="TPR_10"/>
    <property type="match status" value="1"/>
</dbReference>
<feature type="non-terminal residue" evidence="1">
    <location>
        <position position="208"/>
    </location>
</feature>
<dbReference type="SUPFAM" id="SSF48452">
    <property type="entry name" value="TPR-like"/>
    <property type="match status" value="1"/>
</dbReference>
<dbReference type="Proteomes" id="UP000614216">
    <property type="component" value="Unassembled WGS sequence"/>
</dbReference>